<dbReference type="AlphaFoldDB" id="A0A218XV89"/>
<evidence type="ECO:0000313" key="1">
    <source>
        <dbReference type="EMBL" id="OWM87332.1"/>
    </source>
</evidence>
<gene>
    <name evidence="2" type="ORF">CDL15_Pgr002537</name>
    <name evidence="1" type="ORF">CDL15_Pgr022443</name>
</gene>
<reference evidence="3" key="1">
    <citation type="journal article" date="2017" name="Plant J.">
        <title>The pomegranate (Punica granatum L.) genome and the genomics of punicalagin biosynthesis.</title>
        <authorList>
            <person name="Qin G."/>
            <person name="Xu C."/>
            <person name="Ming R."/>
            <person name="Tang H."/>
            <person name="Guyot R."/>
            <person name="Kramer E.M."/>
            <person name="Hu Y."/>
            <person name="Yi X."/>
            <person name="Qi Y."/>
            <person name="Xu X."/>
            <person name="Gao Z."/>
            <person name="Pan H."/>
            <person name="Jian J."/>
            <person name="Tian Y."/>
            <person name="Yue Z."/>
            <person name="Xu Y."/>
        </authorList>
    </citation>
    <scope>NUCLEOTIDE SEQUENCE [LARGE SCALE GENOMIC DNA]</scope>
    <source>
        <strain evidence="3">cv. Dabenzi</strain>
    </source>
</reference>
<dbReference type="Proteomes" id="UP000197138">
    <property type="component" value="Unassembled WGS sequence"/>
</dbReference>
<name>A0A218XV89_PUNGR</name>
<sequence>MLRKLVSEDGLSNQASELLVKILRSLDQGLCLVNCSDRVEENVLNSCVLKHHKESAFSLDSVGERSADSSGTKKRANTCLKDRMGYYKRMSVRG</sequence>
<dbReference type="EMBL" id="MTKT01000790">
    <property type="protein sequence ID" value="OWM88770.1"/>
    <property type="molecule type" value="Genomic_DNA"/>
</dbReference>
<evidence type="ECO:0000313" key="2">
    <source>
        <dbReference type="EMBL" id="OWM88770.1"/>
    </source>
</evidence>
<proteinExistence type="predicted"/>
<comment type="caution">
    <text evidence="2">The sequence shown here is derived from an EMBL/GenBank/DDBJ whole genome shotgun (WGS) entry which is preliminary data.</text>
</comment>
<organism evidence="2 3">
    <name type="scientific">Punica granatum</name>
    <name type="common">Pomegranate</name>
    <dbReference type="NCBI Taxonomy" id="22663"/>
    <lineage>
        <taxon>Eukaryota</taxon>
        <taxon>Viridiplantae</taxon>
        <taxon>Streptophyta</taxon>
        <taxon>Embryophyta</taxon>
        <taxon>Tracheophyta</taxon>
        <taxon>Spermatophyta</taxon>
        <taxon>Magnoliopsida</taxon>
        <taxon>eudicotyledons</taxon>
        <taxon>Gunneridae</taxon>
        <taxon>Pentapetalae</taxon>
        <taxon>rosids</taxon>
        <taxon>malvids</taxon>
        <taxon>Myrtales</taxon>
        <taxon>Lythraceae</taxon>
        <taxon>Punica</taxon>
    </lineage>
</organism>
<accession>A0A218XV89</accession>
<dbReference type="EMBL" id="MTKT01000813">
    <property type="protein sequence ID" value="OWM87332.1"/>
    <property type="molecule type" value="Genomic_DNA"/>
</dbReference>
<reference evidence="2" key="2">
    <citation type="submission" date="2017-06" db="EMBL/GenBank/DDBJ databases">
        <title>The pomegranate genome and the genomics of punicalagin biosynthesis.</title>
        <authorList>
            <person name="Xu C."/>
        </authorList>
    </citation>
    <scope>NUCLEOTIDE SEQUENCE [LARGE SCALE GENOMIC DNA]</scope>
    <source>
        <tissue evidence="2">Fresh leaf</tissue>
    </source>
</reference>
<protein>
    <submittedName>
        <fullName evidence="2">Uncharacterized protein</fullName>
    </submittedName>
</protein>
<evidence type="ECO:0000313" key="3">
    <source>
        <dbReference type="Proteomes" id="UP000197138"/>
    </source>
</evidence>